<evidence type="ECO:0000313" key="1">
    <source>
        <dbReference type="EMBL" id="HDP15509.1"/>
    </source>
</evidence>
<name>A0A7C1GK13_9CREN</name>
<reference evidence="1" key="1">
    <citation type="journal article" date="2020" name="mSystems">
        <title>Genome- and Community-Level Interaction Insights into Carbon Utilization and Element Cycling Functions of Hydrothermarchaeota in Hydrothermal Sediment.</title>
        <authorList>
            <person name="Zhou Z."/>
            <person name="Liu Y."/>
            <person name="Xu W."/>
            <person name="Pan J."/>
            <person name="Luo Z.H."/>
            <person name="Li M."/>
        </authorList>
    </citation>
    <scope>NUCLEOTIDE SEQUENCE [LARGE SCALE GENOMIC DNA]</scope>
    <source>
        <strain evidence="1">SpSt-116</strain>
    </source>
</reference>
<gene>
    <name evidence="1" type="ORF">ENN26_07045</name>
</gene>
<protein>
    <submittedName>
        <fullName evidence="1">Uncharacterized protein</fullName>
    </submittedName>
</protein>
<proteinExistence type="predicted"/>
<sequence>MQFRLKLPPAPSLVTSWLWEGYLEVLDKGLEGVVTENSNIPDDLNVVLTGNDYNSIRRICKAGEGEKITLEFLLKCLMNTFRDMEEYSVTVKVDLNNYSQMYGTKDFIEKGFSEVTRSGISLQLMKVDRYQGISSFELKTFSKQVTTYADAPALLLFLLGVLSTFSVRRSAELYFIFLGTTEYASAVNEPTLYLNIKNIIRREVRNAVEEMNGWFDEYVYLRILFNKEIIESAKNLMKEAVNLRIVKILREGQTLKVYADYPLTILTRSKLFENLDLVDCINSSLDSVAGCASRFIAGKPGEEGYHAYMAIKKLYMYVNTFNPTFLAEYNREIAMLRELKPKCVKERPKFLYEQKCE</sequence>
<accession>A0A7C1GK13</accession>
<organism evidence="1">
    <name type="scientific">Thermofilum adornatum</name>
    <dbReference type="NCBI Taxonomy" id="1365176"/>
    <lineage>
        <taxon>Archaea</taxon>
        <taxon>Thermoproteota</taxon>
        <taxon>Thermoprotei</taxon>
        <taxon>Thermofilales</taxon>
        <taxon>Thermofilaceae</taxon>
        <taxon>Thermofilum</taxon>
    </lineage>
</organism>
<dbReference type="AlphaFoldDB" id="A0A7C1GK13"/>
<dbReference type="EMBL" id="DSAY01000124">
    <property type="protein sequence ID" value="HDP15509.1"/>
    <property type="molecule type" value="Genomic_DNA"/>
</dbReference>
<comment type="caution">
    <text evidence="1">The sequence shown here is derived from an EMBL/GenBank/DDBJ whole genome shotgun (WGS) entry which is preliminary data.</text>
</comment>